<accession>A0A8J4AA58</accession>
<dbReference type="InterPro" id="IPR021607">
    <property type="entry name" value="DUF3224"/>
</dbReference>
<keyword evidence="2" id="KW-1185">Reference proteome</keyword>
<dbReference type="EMBL" id="BOPO01000037">
    <property type="protein sequence ID" value="GIL27015.1"/>
    <property type="molecule type" value="Genomic_DNA"/>
</dbReference>
<protein>
    <recommendedName>
        <fullName evidence="3">DUF3224 domain-containing protein</fullName>
    </recommendedName>
</protein>
<dbReference type="SUPFAM" id="SSF159238">
    <property type="entry name" value="SO1590-like"/>
    <property type="match status" value="1"/>
</dbReference>
<dbReference type="InterPro" id="IPR023159">
    <property type="entry name" value="SO1590-like_sf"/>
</dbReference>
<name>A0A8J4AA58_9ACTN</name>
<dbReference type="Pfam" id="PF11528">
    <property type="entry name" value="DUF3224"/>
    <property type="match status" value="1"/>
</dbReference>
<dbReference type="Gene3D" id="2.40.350.10">
    <property type="entry name" value="SO1590-like"/>
    <property type="match status" value="1"/>
</dbReference>
<sequence>MHAAGTFTVAAFDPTELSPTPAIETGLAVGVSTMTKQFTGEVDGRSATLFTAAFDQASGVGTYLAMESFEGRLGDRAGTVNFAHSATTLGDGGRAGDYFVIVPGSGTGDLAGITGSGGLTVDPDGTHRVWFDYELPA</sequence>
<gene>
    <name evidence="1" type="ORF">NUM_22690</name>
</gene>
<evidence type="ECO:0008006" key="3">
    <source>
        <dbReference type="Google" id="ProtNLM"/>
    </source>
</evidence>
<dbReference type="RefSeq" id="WP_207124779.1">
    <property type="nucleotide sequence ID" value="NZ_BOPO01000037.1"/>
</dbReference>
<evidence type="ECO:0000313" key="2">
    <source>
        <dbReference type="Proteomes" id="UP000614996"/>
    </source>
</evidence>
<evidence type="ECO:0000313" key="1">
    <source>
        <dbReference type="EMBL" id="GIL27015.1"/>
    </source>
</evidence>
<dbReference type="AlphaFoldDB" id="A0A8J4AA58"/>
<organism evidence="1 2">
    <name type="scientific">Actinocatenispora comari</name>
    <dbReference type="NCBI Taxonomy" id="2807577"/>
    <lineage>
        <taxon>Bacteria</taxon>
        <taxon>Bacillati</taxon>
        <taxon>Actinomycetota</taxon>
        <taxon>Actinomycetes</taxon>
        <taxon>Micromonosporales</taxon>
        <taxon>Micromonosporaceae</taxon>
        <taxon>Actinocatenispora</taxon>
    </lineage>
</organism>
<comment type="caution">
    <text evidence="1">The sequence shown here is derived from an EMBL/GenBank/DDBJ whole genome shotgun (WGS) entry which is preliminary data.</text>
</comment>
<dbReference type="Proteomes" id="UP000614996">
    <property type="component" value="Unassembled WGS sequence"/>
</dbReference>
<reference evidence="2" key="1">
    <citation type="journal article" date="2021" name="Int. J. Syst. Evol. Microbiol.">
        <title>Actinocatenispora comari sp. nov., an endophytic actinomycete isolated from aerial parts of Comarum salesowianum.</title>
        <authorList>
            <person name="Oyunbileg N."/>
            <person name="Iizaka Y."/>
            <person name="Hamada M."/>
            <person name="Davaapurev B.O."/>
            <person name="Fukumoto A."/>
            <person name="Tsetseg B."/>
            <person name="Kato F."/>
            <person name="Tamura T."/>
            <person name="Batkhuu J."/>
            <person name="Anzai Y."/>
        </authorList>
    </citation>
    <scope>NUCLEOTIDE SEQUENCE [LARGE SCALE GENOMIC DNA]</scope>
    <source>
        <strain evidence="2">NUM-2625</strain>
    </source>
</reference>
<proteinExistence type="predicted"/>